<keyword evidence="1" id="KW-0732">Signal</keyword>
<dbReference type="InterPro" id="IPR017946">
    <property type="entry name" value="PLC-like_Pdiesterase_TIM-brl"/>
</dbReference>
<dbReference type="PANTHER" id="PTHR13593:SF140">
    <property type="entry name" value="PLC-LIKE PHOSPHODIESTERASE"/>
    <property type="match status" value="1"/>
</dbReference>
<dbReference type="GO" id="GO:0008081">
    <property type="term" value="F:phosphoric diester hydrolase activity"/>
    <property type="evidence" value="ECO:0007669"/>
    <property type="project" value="InterPro"/>
</dbReference>
<protein>
    <submittedName>
        <fullName evidence="2">Uncharacterized protein</fullName>
    </submittedName>
</protein>
<feature type="chain" id="PRO_5042282625" evidence="1">
    <location>
        <begin position="30"/>
        <end position="705"/>
    </location>
</feature>
<dbReference type="InterPro" id="IPR036375">
    <property type="entry name" value="Hemopexin-like_dom_sf"/>
</dbReference>
<comment type="caution">
    <text evidence="2">The sequence shown here is derived from an EMBL/GenBank/DDBJ whole genome shotgun (WGS) entry which is preliminary data.</text>
</comment>
<dbReference type="PANTHER" id="PTHR13593">
    <property type="match status" value="1"/>
</dbReference>
<evidence type="ECO:0000256" key="1">
    <source>
        <dbReference type="SAM" id="SignalP"/>
    </source>
</evidence>
<dbReference type="InterPro" id="IPR018487">
    <property type="entry name" value="Hemopexin-like_repeat"/>
</dbReference>
<feature type="signal peptide" evidence="1">
    <location>
        <begin position="1"/>
        <end position="29"/>
    </location>
</feature>
<dbReference type="Pfam" id="PF26146">
    <property type="entry name" value="PI-PLC_X"/>
    <property type="match status" value="1"/>
</dbReference>
<keyword evidence="3" id="KW-1185">Reference proteome</keyword>
<gene>
    <name evidence="2" type="ORF">RRG08_012072</name>
</gene>
<sequence>MRFTILRSWIPNMAVILGMLHLPASSTSSLDDRCSTIDAAFTLAAGAGTYFLSGEEYILYNVYRESEAKVGPITDLGLAEEVHHFAAAFTLSNGSTAVFIKGCKYFKYFLKDDGHLIFEEEGDNFGSLPCFPDAAITWGQDILVFKGCAVWKFSTTTATLQPDGELPGRGLPCDLDAAVELGPDQAIFIKGTRFWKFERGIKGPFHTDDLNLCSWYLCGEADWMLERNRGTLQCNGDKRLCHLRLNQVTLAGLHNAGSGFHGGFGIADCLVRNHARSILQQLHLGIRYLDIDSSYFQCGLLGTNHKIFCGGSVCRLVKQVRAFLSQKPHDVVTLTFNHDMEDPEIVIPALTRQLKVQLGPMLNDKFRLSGEKRWPKLYEAVRTNKRVFVFYSPAVHDTSPTSLLYTLHSWIHTEKWVGSTWRPIAAQDGNCSKIVALTVDRCRELQHRQLMEMSIILWDWELCISELARSCRKRQILHGALRGCEPYRHSHKMSPNVLLVDYPEVDAYSADSVFHAVYHQNVRNIYTHRRGDCQVVVDAAVRRPGQHDQSLFFVGSKVIIYSHSKEAQIEEQKLPWMSSVDAAYVSEEGEVLLTRGCSWLRLNSSSLQPVDPAWTTIGSCDSAFDAAVVLNGTLHVFQGCYVTPQDQTPVRLPLIGLPCDVDAALNIDGRTFIFQGKHFWVRKDEGENFSYGGSTLDWTIDAVVC</sequence>
<organism evidence="2 3">
    <name type="scientific">Elysia crispata</name>
    <name type="common">lettuce slug</name>
    <dbReference type="NCBI Taxonomy" id="231223"/>
    <lineage>
        <taxon>Eukaryota</taxon>
        <taxon>Metazoa</taxon>
        <taxon>Spiralia</taxon>
        <taxon>Lophotrochozoa</taxon>
        <taxon>Mollusca</taxon>
        <taxon>Gastropoda</taxon>
        <taxon>Heterobranchia</taxon>
        <taxon>Euthyneura</taxon>
        <taxon>Panpulmonata</taxon>
        <taxon>Sacoglossa</taxon>
        <taxon>Placobranchoidea</taxon>
        <taxon>Plakobranchidae</taxon>
        <taxon>Elysia</taxon>
    </lineage>
</organism>
<dbReference type="InterPro" id="IPR051057">
    <property type="entry name" value="PI-PLC_domain"/>
</dbReference>
<dbReference type="EMBL" id="JAWDGP010000031">
    <property type="protein sequence ID" value="KAK3804192.1"/>
    <property type="molecule type" value="Genomic_DNA"/>
</dbReference>
<evidence type="ECO:0000313" key="3">
    <source>
        <dbReference type="Proteomes" id="UP001283361"/>
    </source>
</evidence>
<dbReference type="SUPFAM" id="SSF51695">
    <property type="entry name" value="PLC-like phosphodiesterases"/>
    <property type="match status" value="1"/>
</dbReference>
<proteinExistence type="predicted"/>
<dbReference type="Gene3D" id="2.110.10.10">
    <property type="entry name" value="Hemopexin-like domain"/>
    <property type="match status" value="3"/>
</dbReference>
<dbReference type="SUPFAM" id="SSF50923">
    <property type="entry name" value="Hemopexin-like domain"/>
    <property type="match status" value="3"/>
</dbReference>
<accession>A0AAE1BG01</accession>
<dbReference type="GO" id="GO:0006629">
    <property type="term" value="P:lipid metabolic process"/>
    <property type="evidence" value="ECO:0007669"/>
    <property type="project" value="InterPro"/>
</dbReference>
<reference evidence="2" key="1">
    <citation type="journal article" date="2023" name="G3 (Bethesda)">
        <title>A reference genome for the long-term kleptoplast-retaining sea slug Elysia crispata morphotype clarki.</title>
        <authorList>
            <person name="Eastman K.E."/>
            <person name="Pendleton A.L."/>
            <person name="Shaikh M.A."/>
            <person name="Suttiyut T."/>
            <person name="Ogas R."/>
            <person name="Tomko P."/>
            <person name="Gavelis G."/>
            <person name="Widhalm J.R."/>
            <person name="Wisecaver J.H."/>
        </authorList>
    </citation>
    <scope>NUCLEOTIDE SEQUENCE</scope>
    <source>
        <strain evidence="2">ECLA1</strain>
    </source>
</reference>
<dbReference type="SMART" id="SM00120">
    <property type="entry name" value="HX"/>
    <property type="match status" value="7"/>
</dbReference>
<name>A0AAE1BG01_9GAST</name>
<dbReference type="AlphaFoldDB" id="A0AAE1BG01"/>
<dbReference type="Gene3D" id="3.20.20.190">
    <property type="entry name" value="Phosphatidylinositol (PI) phosphodiesterase"/>
    <property type="match status" value="1"/>
</dbReference>
<dbReference type="CDD" id="cd08557">
    <property type="entry name" value="PI-PLCc_bacteria_like"/>
    <property type="match status" value="1"/>
</dbReference>
<evidence type="ECO:0000313" key="2">
    <source>
        <dbReference type="EMBL" id="KAK3804192.1"/>
    </source>
</evidence>
<dbReference type="Proteomes" id="UP001283361">
    <property type="component" value="Unassembled WGS sequence"/>
</dbReference>